<dbReference type="CDD" id="cd15797">
    <property type="entry name" value="PMEI"/>
    <property type="match status" value="1"/>
</dbReference>
<dbReference type="NCBIfam" id="TIGR01614">
    <property type="entry name" value="PME_inhib"/>
    <property type="match status" value="1"/>
</dbReference>
<dbReference type="InterPro" id="IPR034086">
    <property type="entry name" value="PMEI_plant"/>
</dbReference>
<dbReference type="AlphaFoldDB" id="A0AAV7EB87"/>
<comment type="similarity">
    <text evidence="3">Belongs to the PMEI family.</text>
</comment>
<dbReference type="Gene3D" id="1.20.140.40">
    <property type="entry name" value="Invertase/pectin methylesterase inhibitor family protein"/>
    <property type="match status" value="1"/>
</dbReference>
<dbReference type="InterPro" id="IPR006501">
    <property type="entry name" value="Pectinesterase_inhib_dom"/>
</dbReference>
<dbReference type="GO" id="GO:0046910">
    <property type="term" value="F:pectinesterase inhibitor activity"/>
    <property type="evidence" value="ECO:0007669"/>
    <property type="project" value="InterPro"/>
</dbReference>
<feature type="signal peptide" evidence="4">
    <location>
        <begin position="1"/>
        <end position="33"/>
    </location>
</feature>
<name>A0AAV7EB87_ARIFI</name>
<reference evidence="6 7" key="1">
    <citation type="submission" date="2021-07" db="EMBL/GenBank/DDBJ databases">
        <title>The Aristolochia fimbriata genome: insights into angiosperm evolution, floral development and chemical biosynthesis.</title>
        <authorList>
            <person name="Jiao Y."/>
        </authorList>
    </citation>
    <scope>NUCLEOTIDE SEQUENCE [LARGE SCALE GENOMIC DNA]</scope>
    <source>
        <strain evidence="6">IBCAS-2021</strain>
        <tissue evidence="6">Leaf</tissue>
    </source>
</reference>
<dbReference type="SMART" id="SM00856">
    <property type="entry name" value="PMEI"/>
    <property type="match status" value="1"/>
</dbReference>
<sequence length="195" mass="21230">MASTLEGTSAPSACRRVLLFLLLLLCFLIDIPYNNIFCVEAAASNEDDAVEHVCRSHVDYNFCRAALGSDPGSRNADLNALGFISLRLVKENVTDTTLFIREELSRERDEGKKRALSQCLGAYRQAADDAEDARRALSNKNYQTMSIEALAVGGAAEGCDRAVGGFAGGGDPIRVMNRDLDRLSEIAWVIAVNLR</sequence>
<dbReference type="InterPro" id="IPR035513">
    <property type="entry name" value="Invertase/methylesterase_inhib"/>
</dbReference>
<comment type="caution">
    <text evidence="6">The sequence shown here is derived from an EMBL/GenBank/DDBJ whole genome shotgun (WGS) entry which is preliminary data.</text>
</comment>
<evidence type="ECO:0000313" key="7">
    <source>
        <dbReference type="Proteomes" id="UP000825729"/>
    </source>
</evidence>
<dbReference type="EMBL" id="JAINDJ010000006">
    <property type="protein sequence ID" value="KAG9444792.1"/>
    <property type="molecule type" value="Genomic_DNA"/>
</dbReference>
<dbReference type="Proteomes" id="UP000825729">
    <property type="component" value="Unassembled WGS sequence"/>
</dbReference>
<dbReference type="Pfam" id="PF04043">
    <property type="entry name" value="PMEI"/>
    <property type="match status" value="1"/>
</dbReference>
<keyword evidence="1 4" id="KW-0732">Signal</keyword>
<proteinExistence type="inferred from homology"/>
<evidence type="ECO:0000313" key="6">
    <source>
        <dbReference type="EMBL" id="KAG9444792.1"/>
    </source>
</evidence>
<feature type="chain" id="PRO_5043877003" description="Pectinesterase inhibitor domain-containing protein" evidence="4">
    <location>
        <begin position="34"/>
        <end position="195"/>
    </location>
</feature>
<organism evidence="6 7">
    <name type="scientific">Aristolochia fimbriata</name>
    <name type="common">White veined hardy Dutchman's pipe vine</name>
    <dbReference type="NCBI Taxonomy" id="158543"/>
    <lineage>
        <taxon>Eukaryota</taxon>
        <taxon>Viridiplantae</taxon>
        <taxon>Streptophyta</taxon>
        <taxon>Embryophyta</taxon>
        <taxon>Tracheophyta</taxon>
        <taxon>Spermatophyta</taxon>
        <taxon>Magnoliopsida</taxon>
        <taxon>Magnoliidae</taxon>
        <taxon>Piperales</taxon>
        <taxon>Aristolochiaceae</taxon>
        <taxon>Aristolochia</taxon>
    </lineage>
</organism>
<feature type="domain" description="Pectinesterase inhibitor" evidence="5">
    <location>
        <begin position="45"/>
        <end position="190"/>
    </location>
</feature>
<evidence type="ECO:0000256" key="3">
    <source>
        <dbReference type="ARBA" id="ARBA00038471"/>
    </source>
</evidence>
<evidence type="ECO:0000256" key="2">
    <source>
        <dbReference type="ARBA" id="ARBA00023157"/>
    </source>
</evidence>
<evidence type="ECO:0000256" key="4">
    <source>
        <dbReference type="SAM" id="SignalP"/>
    </source>
</evidence>
<dbReference type="SUPFAM" id="SSF101148">
    <property type="entry name" value="Plant invertase/pectin methylesterase inhibitor"/>
    <property type="match status" value="1"/>
</dbReference>
<gene>
    <name evidence="6" type="ORF">H6P81_016132</name>
</gene>
<evidence type="ECO:0000256" key="1">
    <source>
        <dbReference type="ARBA" id="ARBA00022729"/>
    </source>
</evidence>
<keyword evidence="7" id="KW-1185">Reference proteome</keyword>
<protein>
    <recommendedName>
        <fullName evidence="5">Pectinesterase inhibitor domain-containing protein</fullName>
    </recommendedName>
</protein>
<dbReference type="PANTHER" id="PTHR35357">
    <property type="entry name" value="OS02G0537100 PROTEIN"/>
    <property type="match status" value="1"/>
</dbReference>
<keyword evidence="2" id="KW-1015">Disulfide bond</keyword>
<accession>A0AAV7EB87</accession>
<evidence type="ECO:0000259" key="5">
    <source>
        <dbReference type="SMART" id="SM00856"/>
    </source>
</evidence>
<dbReference type="PANTHER" id="PTHR35357:SF8">
    <property type="entry name" value="OS01G0111000 PROTEIN"/>
    <property type="match status" value="1"/>
</dbReference>